<feature type="region of interest" description="Disordered" evidence="1">
    <location>
        <begin position="49"/>
        <end position="89"/>
    </location>
</feature>
<evidence type="ECO:0000259" key="2">
    <source>
        <dbReference type="Pfam" id="PF15021"/>
    </source>
</evidence>
<evidence type="ECO:0000256" key="1">
    <source>
        <dbReference type="SAM" id="MobiDB-lite"/>
    </source>
</evidence>
<dbReference type="EMBL" id="WNYA01000003">
    <property type="protein sequence ID" value="KAG8583938.1"/>
    <property type="molecule type" value="Genomic_DNA"/>
</dbReference>
<dbReference type="PANTHER" id="PTHR36863:SF1">
    <property type="entry name" value="SHIELDIN COMPLEX SUBUNIT 1"/>
    <property type="match status" value="1"/>
</dbReference>
<dbReference type="GO" id="GO:2001032">
    <property type="term" value="P:regulation of double-strand break repair via nonhomologous end joining"/>
    <property type="evidence" value="ECO:0007669"/>
    <property type="project" value="InterPro"/>
</dbReference>
<dbReference type="EMBL" id="WNYA01000003">
    <property type="protein sequence ID" value="KAG8583940.1"/>
    <property type="molecule type" value="Genomic_DNA"/>
</dbReference>
<evidence type="ECO:0000313" key="4">
    <source>
        <dbReference type="Proteomes" id="UP000824782"/>
    </source>
</evidence>
<gene>
    <name evidence="3" type="ORF">GDO81_008598</name>
</gene>
<comment type="caution">
    <text evidence="3">The sequence shown here is derived from an EMBL/GenBank/DDBJ whole genome shotgun (WGS) entry which is preliminary data.</text>
</comment>
<name>A0AAV7CFY1_ENGPU</name>
<proteinExistence type="predicted"/>
<feature type="domain" description="Shieldin complex subunit 1 C-terminal" evidence="2">
    <location>
        <begin position="109"/>
        <end position="211"/>
    </location>
</feature>
<accession>A0AAV7CFY1</accession>
<dbReference type="Pfam" id="PF15021">
    <property type="entry name" value="SHLD1_C"/>
    <property type="match status" value="1"/>
</dbReference>
<organism evidence="3 4">
    <name type="scientific">Engystomops pustulosus</name>
    <name type="common">Tungara frog</name>
    <name type="synonym">Physalaemus pustulosus</name>
    <dbReference type="NCBI Taxonomy" id="76066"/>
    <lineage>
        <taxon>Eukaryota</taxon>
        <taxon>Metazoa</taxon>
        <taxon>Chordata</taxon>
        <taxon>Craniata</taxon>
        <taxon>Vertebrata</taxon>
        <taxon>Euteleostomi</taxon>
        <taxon>Amphibia</taxon>
        <taxon>Batrachia</taxon>
        <taxon>Anura</taxon>
        <taxon>Neobatrachia</taxon>
        <taxon>Hyloidea</taxon>
        <taxon>Leptodactylidae</taxon>
        <taxon>Leiuperinae</taxon>
        <taxon>Engystomops</taxon>
    </lineage>
</organism>
<dbReference type="InterPro" id="IPR027821">
    <property type="entry name" value="SHLD1"/>
</dbReference>
<dbReference type="InterPro" id="IPR053898">
    <property type="entry name" value="SHLD1_C"/>
</dbReference>
<reference evidence="3" key="1">
    <citation type="thesis" date="2020" institute="ProQuest LLC" country="789 East Eisenhower Parkway, Ann Arbor, MI, USA">
        <title>Comparative Genomics and Chromosome Evolution.</title>
        <authorList>
            <person name="Mudd A.B."/>
        </authorList>
    </citation>
    <scope>NUCLEOTIDE SEQUENCE</scope>
    <source>
        <strain evidence="3">237g6f4</strain>
        <tissue evidence="3">Blood</tissue>
    </source>
</reference>
<dbReference type="PANTHER" id="PTHR36863">
    <property type="entry name" value="SHIELDIN COMPLEX SUBUNIT 1"/>
    <property type="match status" value="1"/>
</dbReference>
<evidence type="ECO:0000313" key="3">
    <source>
        <dbReference type="EMBL" id="KAG8583940.1"/>
    </source>
</evidence>
<keyword evidence="4" id="KW-1185">Reference proteome</keyword>
<sequence>MNPADAGSQTSDCSGVVDLSCTYKLSQCVPLQEDSPRSWQEDFCSTLTSTSSLASQRNPGSRKNSCDDNEELPLEEDKKSQFVPQSSDASVATQQSAATLNSLHKLETKQGLNDEQIRARLDAFYEQSSWRGKDDAMSHQFSEKISDLSKKQHLYALRSFQLGKIVLNQEGEKILQSCSSNRSFSSRGVSKKVDPIPGLSDDVVRFIMDRTSNSHD</sequence>
<dbReference type="Proteomes" id="UP000824782">
    <property type="component" value="Unassembled WGS sequence"/>
</dbReference>
<dbReference type="AlphaFoldDB" id="A0AAV7CFY1"/>
<dbReference type="EMBL" id="WNYA01000003">
    <property type="protein sequence ID" value="KAG8583939.1"/>
    <property type="molecule type" value="Genomic_DNA"/>
</dbReference>
<protein>
    <recommendedName>
        <fullName evidence="2">Shieldin complex subunit 1 C-terminal domain-containing protein</fullName>
    </recommendedName>
</protein>